<dbReference type="Proteomes" id="UP001501433">
    <property type="component" value="Unassembled WGS sequence"/>
</dbReference>
<evidence type="ECO:0000313" key="3">
    <source>
        <dbReference type="EMBL" id="GAA4809683.1"/>
    </source>
</evidence>
<evidence type="ECO:0000256" key="1">
    <source>
        <dbReference type="SAM" id="Coils"/>
    </source>
</evidence>
<dbReference type="InterPro" id="IPR010559">
    <property type="entry name" value="Sig_transdc_His_kin_internal"/>
</dbReference>
<dbReference type="Pfam" id="PF06580">
    <property type="entry name" value="His_kinase"/>
    <property type="match status" value="1"/>
</dbReference>
<evidence type="ECO:0000313" key="4">
    <source>
        <dbReference type="Proteomes" id="UP001501433"/>
    </source>
</evidence>
<dbReference type="InterPro" id="IPR036890">
    <property type="entry name" value="HATPase_C_sf"/>
</dbReference>
<protein>
    <recommendedName>
        <fullName evidence="2">Signal transduction histidine kinase internal region domain-containing protein</fullName>
    </recommendedName>
</protein>
<dbReference type="PANTHER" id="PTHR34220:SF7">
    <property type="entry name" value="SENSOR HISTIDINE KINASE YPDA"/>
    <property type="match status" value="1"/>
</dbReference>
<keyword evidence="4" id="KW-1185">Reference proteome</keyword>
<comment type="caution">
    <text evidence="3">The sequence shown here is derived from an EMBL/GenBank/DDBJ whole genome shotgun (WGS) entry which is preliminary data.</text>
</comment>
<feature type="domain" description="Signal transduction histidine kinase internal region" evidence="2">
    <location>
        <begin position="110"/>
        <end position="188"/>
    </location>
</feature>
<dbReference type="EMBL" id="BAABJW010000002">
    <property type="protein sequence ID" value="GAA4809683.1"/>
    <property type="molecule type" value="Genomic_DNA"/>
</dbReference>
<dbReference type="PANTHER" id="PTHR34220">
    <property type="entry name" value="SENSOR HISTIDINE KINASE YPDA"/>
    <property type="match status" value="1"/>
</dbReference>
<organism evidence="3 4">
    <name type="scientific">Litoribaculum gwangyangense</name>
    <dbReference type="NCBI Taxonomy" id="1130722"/>
    <lineage>
        <taxon>Bacteria</taxon>
        <taxon>Pseudomonadati</taxon>
        <taxon>Bacteroidota</taxon>
        <taxon>Flavobacteriia</taxon>
        <taxon>Flavobacteriales</taxon>
        <taxon>Flavobacteriaceae</taxon>
        <taxon>Litoribaculum</taxon>
    </lineage>
</organism>
<dbReference type="InterPro" id="IPR050640">
    <property type="entry name" value="Bact_2-comp_sensor_kinase"/>
</dbReference>
<name>A0ABP9CFZ0_9FLAO</name>
<gene>
    <name evidence="3" type="ORF">GCM10023330_15770</name>
</gene>
<feature type="coiled-coil region" evidence="1">
    <location>
        <begin position="58"/>
        <end position="96"/>
    </location>
</feature>
<reference evidence="4" key="1">
    <citation type="journal article" date="2019" name="Int. J. Syst. Evol. Microbiol.">
        <title>The Global Catalogue of Microorganisms (GCM) 10K type strain sequencing project: providing services to taxonomists for standard genome sequencing and annotation.</title>
        <authorList>
            <consortium name="The Broad Institute Genomics Platform"/>
            <consortium name="The Broad Institute Genome Sequencing Center for Infectious Disease"/>
            <person name="Wu L."/>
            <person name="Ma J."/>
        </authorList>
    </citation>
    <scope>NUCLEOTIDE SEQUENCE [LARGE SCALE GENOMIC DNA]</scope>
    <source>
        <strain evidence="4">JCM 18325</strain>
    </source>
</reference>
<sequence length="317" mass="36534">MLSSIISLLKYLNLQSKGLSIEPSYSILYIGFILENVLFALGLGHKQKLILNDRNTSKNKLIEQLKENSTLKQKIQEQLEIEVDRLNKQAEIDRLKNKQTLYDKQFAELKVSALRSQMNPHFIFNALNSIKRYIIDNEKENAVFYLNKFSKLVRKILASSMEKESTLAEEIETIKLYVNIENIRFNNTIGFDLVIDETLNVSTIKLPSLITQPFIENAIWHGLSLKNDNRKLTLSVQKKGSSQVRIDILDNGIGRERSTRIKQKKLLKKRSVGIKLSKERLKHFSDNYKSKSKIVITDLYEQDKPAGTKVSILIPLQ</sequence>
<dbReference type="SUPFAM" id="SSF55874">
    <property type="entry name" value="ATPase domain of HSP90 chaperone/DNA topoisomerase II/histidine kinase"/>
    <property type="match status" value="1"/>
</dbReference>
<evidence type="ECO:0000259" key="2">
    <source>
        <dbReference type="Pfam" id="PF06580"/>
    </source>
</evidence>
<proteinExistence type="predicted"/>
<keyword evidence="1" id="KW-0175">Coiled coil</keyword>
<dbReference type="Gene3D" id="3.30.565.10">
    <property type="entry name" value="Histidine kinase-like ATPase, C-terminal domain"/>
    <property type="match status" value="1"/>
</dbReference>
<accession>A0ABP9CFZ0</accession>